<dbReference type="PROSITE" id="PS50110">
    <property type="entry name" value="RESPONSE_REGULATORY"/>
    <property type="match status" value="1"/>
</dbReference>
<proteinExistence type="predicted"/>
<evidence type="ECO:0000313" key="4">
    <source>
        <dbReference type="EMBL" id="SER47824.1"/>
    </source>
</evidence>
<dbReference type="RefSeq" id="WP_091966495.1">
    <property type="nucleotide sequence ID" value="NZ_FOGZ01000001.1"/>
</dbReference>
<feature type="compositionally biased region" description="Basic and acidic residues" evidence="2">
    <location>
        <begin position="161"/>
        <end position="175"/>
    </location>
</feature>
<keyword evidence="1" id="KW-0597">Phosphoprotein</keyword>
<dbReference type="SUPFAM" id="SSF52172">
    <property type="entry name" value="CheY-like"/>
    <property type="match status" value="1"/>
</dbReference>
<reference evidence="4 5" key="1">
    <citation type="submission" date="2016-10" db="EMBL/GenBank/DDBJ databases">
        <authorList>
            <person name="de Groot N.N."/>
        </authorList>
    </citation>
    <scope>NUCLEOTIDE SEQUENCE [LARGE SCALE GENOMIC DNA]</scope>
    <source>
        <strain evidence="4 5">DSM 16859</strain>
    </source>
</reference>
<feature type="domain" description="Response regulatory" evidence="3">
    <location>
        <begin position="17"/>
        <end position="136"/>
    </location>
</feature>
<dbReference type="EMBL" id="FOGZ01000001">
    <property type="protein sequence ID" value="SER47824.1"/>
    <property type="molecule type" value="Genomic_DNA"/>
</dbReference>
<sequence>MSTVAGSDPARDEQPVKVIVYSDDRTVRAAVRLALGRKVASDLPPLEVTEFATQPALMAAVDREHFDLAVMDAEAVPAGGMGVAHQLKDEVADPPAVVLLVARTADAWLAAWSNAEAISPYPVDPVRLPQTVAEVLHRIREGRATQLSPEVFPAPGQSSRHGADDGHDVPQEMIR</sequence>
<dbReference type="AlphaFoldDB" id="A0A1H9PI53"/>
<dbReference type="Gene3D" id="3.40.50.2300">
    <property type="match status" value="1"/>
</dbReference>
<dbReference type="STRING" id="64702.SAMN05443377_10156"/>
<accession>A0A1H9PI53</accession>
<evidence type="ECO:0000256" key="2">
    <source>
        <dbReference type="SAM" id="MobiDB-lite"/>
    </source>
</evidence>
<gene>
    <name evidence="4" type="ORF">SAMN05443377_10156</name>
</gene>
<protein>
    <recommendedName>
        <fullName evidence="3">Response regulatory domain-containing protein</fullName>
    </recommendedName>
</protein>
<organism evidence="4 5">
    <name type="scientific">Propionibacterium cyclohexanicum</name>
    <dbReference type="NCBI Taxonomy" id="64702"/>
    <lineage>
        <taxon>Bacteria</taxon>
        <taxon>Bacillati</taxon>
        <taxon>Actinomycetota</taxon>
        <taxon>Actinomycetes</taxon>
        <taxon>Propionibacteriales</taxon>
        <taxon>Propionibacteriaceae</taxon>
        <taxon>Propionibacterium</taxon>
    </lineage>
</organism>
<dbReference type="Proteomes" id="UP000198815">
    <property type="component" value="Unassembled WGS sequence"/>
</dbReference>
<feature type="region of interest" description="Disordered" evidence="2">
    <location>
        <begin position="149"/>
        <end position="175"/>
    </location>
</feature>
<keyword evidence="5" id="KW-1185">Reference proteome</keyword>
<dbReference type="InterPro" id="IPR011006">
    <property type="entry name" value="CheY-like_superfamily"/>
</dbReference>
<evidence type="ECO:0000256" key="1">
    <source>
        <dbReference type="PROSITE-ProRule" id="PRU00169"/>
    </source>
</evidence>
<evidence type="ECO:0000313" key="5">
    <source>
        <dbReference type="Proteomes" id="UP000198815"/>
    </source>
</evidence>
<dbReference type="InterPro" id="IPR001789">
    <property type="entry name" value="Sig_transdc_resp-reg_receiver"/>
</dbReference>
<name>A0A1H9PI53_9ACTN</name>
<dbReference type="OrthoDB" id="3395459at2"/>
<evidence type="ECO:0000259" key="3">
    <source>
        <dbReference type="PROSITE" id="PS50110"/>
    </source>
</evidence>
<dbReference type="GO" id="GO:0000160">
    <property type="term" value="P:phosphorelay signal transduction system"/>
    <property type="evidence" value="ECO:0007669"/>
    <property type="project" value="InterPro"/>
</dbReference>
<feature type="modified residue" description="4-aspartylphosphate" evidence="1">
    <location>
        <position position="72"/>
    </location>
</feature>